<reference evidence="1 2" key="1">
    <citation type="submission" date="2020-08" db="EMBL/GenBank/DDBJ databases">
        <title>Genomic Encyclopedia of Type Strains, Phase IV (KMG-IV): sequencing the most valuable type-strain genomes for metagenomic binning, comparative biology and taxonomic classification.</title>
        <authorList>
            <person name="Goeker M."/>
        </authorList>
    </citation>
    <scope>NUCLEOTIDE SEQUENCE [LARGE SCALE GENOMIC DNA]</scope>
    <source>
        <strain evidence="1 2">DSM 13481</strain>
    </source>
</reference>
<name>A0A841GTY6_9BACT</name>
<protein>
    <recommendedName>
        <fullName evidence="3">DUF327 domain-containing protein</fullName>
    </recommendedName>
</protein>
<dbReference type="Pfam" id="PF03885">
    <property type="entry name" value="DUF327"/>
    <property type="match status" value="1"/>
</dbReference>
<dbReference type="InterPro" id="IPR005585">
    <property type="entry name" value="DUF327"/>
</dbReference>
<proteinExistence type="predicted"/>
<keyword evidence="2" id="KW-1185">Reference proteome</keyword>
<dbReference type="AlphaFoldDB" id="A0A841GTY6"/>
<dbReference type="SUPFAM" id="SSF158397">
    <property type="entry name" value="TM1646-like"/>
    <property type="match status" value="1"/>
</dbReference>
<dbReference type="RefSeq" id="WP_004100942.1">
    <property type="nucleotide sequence ID" value="NZ_JACHEX010000003.1"/>
</dbReference>
<dbReference type="Proteomes" id="UP000555828">
    <property type="component" value="Unassembled WGS sequence"/>
</dbReference>
<dbReference type="Gene3D" id="1.20.120.490">
    <property type="entry name" value="Hypothetical protein TM1646-like domain"/>
    <property type="match status" value="1"/>
</dbReference>
<sequence>MRIEPTGDPKIKNENIKKKKGLKGKHKVSFSSETPGFFDVLLDVEEEQINQELERIVNDILEAGNDFVRSPTPDSLRKYKEKIKKFLKLIEKKMYKLGGKMDYATNTPRLHVIVEEIDSKLQNLAEKLISSEAGTINYAAKVEEINGLILDLYK</sequence>
<accession>A0A841GTY6</accession>
<comment type="caution">
    <text evidence="1">The sequence shown here is derived from an EMBL/GenBank/DDBJ whole genome shotgun (WGS) entry which is preliminary data.</text>
</comment>
<dbReference type="InterPro" id="IPR024042">
    <property type="entry name" value="TM1646-like_dom_sf"/>
</dbReference>
<evidence type="ECO:0000313" key="1">
    <source>
        <dbReference type="EMBL" id="MBB6062910.1"/>
    </source>
</evidence>
<evidence type="ECO:0008006" key="3">
    <source>
        <dbReference type="Google" id="ProtNLM"/>
    </source>
</evidence>
<evidence type="ECO:0000313" key="2">
    <source>
        <dbReference type="Proteomes" id="UP000555828"/>
    </source>
</evidence>
<dbReference type="EMBL" id="JACHEX010000003">
    <property type="protein sequence ID" value="MBB6062910.1"/>
    <property type="molecule type" value="Genomic_DNA"/>
</dbReference>
<organism evidence="1 2">
    <name type="scientific">Thermosipho japonicus</name>
    <dbReference type="NCBI Taxonomy" id="90323"/>
    <lineage>
        <taxon>Bacteria</taxon>
        <taxon>Thermotogati</taxon>
        <taxon>Thermotogota</taxon>
        <taxon>Thermotogae</taxon>
        <taxon>Thermotogales</taxon>
        <taxon>Fervidobacteriaceae</taxon>
        <taxon>Thermosipho</taxon>
    </lineage>
</organism>
<gene>
    <name evidence="1" type="ORF">HNP65_001362</name>
</gene>